<keyword evidence="1" id="KW-0812">Transmembrane</keyword>
<keyword evidence="1" id="KW-1133">Transmembrane helix</keyword>
<proteinExistence type="predicted"/>
<accession>A0A016SKE8</accession>
<keyword evidence="1" id="KW-0472">Membrane</keyword>
<sequence>MNRKVLRPRPDSAHWLHKNCGSRTGFFNSFARNHVYRSDQQSLKNRSMRKSRIDSEFALIAVIFIDYKNRLGFFDVYNWLLIAAIISPVPIMCIYLMYYQHSQGNSIHPLFKRNPDLWGPRSRANRTEAERAERMIRKWW</sequence>
<feature type="transmembrane region" description="Helical" evidence="1">
    <location>
        <begin position="76"/>
        <end position="98"/>
    </location>
</feature>
<evidence type="ECO:0000313" key="3">
    <source>
        <dbReference type="Proteomes" id="UP000024635"/>
    </source>
</evidence>
<keyword evidence="3" id="KW-1185">Reference proteome</keyword>
<evidence type="ECO:0000313" key="2">
    <source>
        <dbReference type="EMBL" id="EYB91075.1"/>
    </source>
</evidence>
<comment type="caution">
    <text evidence="2">The sequence shown here is derived from an EMBL/GenBank/DDBJ whole genome shotgun (WGS) entry which is preliminary data.</text>
</comment>
<evidence type="ECO:0000256" key="1">
    <source>
        <dbReference type="SAM" id="Phobius"/>
    </source>
</evidence>
<name>A0A016SKE8_9BILA</name>
<reference evidence="3" key="1">
    <citation type="journal article" date="2015" name="Nat. Genet.">
        <title>The genome and transcriptome of the zoonotic hookworm Ancylostoma ceylanicum identify infection-specific gene families.</title>
        <authorList>
            <person name="Schwarz E.M."/>
            <person name="Hu Y."/>
            <person name="Antoshechkin I."/>
            <person name="Miller M.M."/>
            <person name="Sternberg P.W."/>
            <person name="Aroian R.V."/>
        </authorList>
    </citation>
    <scope>NUCLEOTIDE SEQUENCE</scope>
    <source>
        <strain evidence="3">HY135</strain>
    </source>
</reference>
<protein>
    <submittedName>
        <fullName evidence="2">Uncharacterized protein</fullName>
    </submittedName>
</protein>
<dbReference type="EMBL" id="JARK01001547">
    <property type="protein sequence ID" value="EYB91075.1"/>
    <property type="molecule type" value="Genomic_DNA"/>
</dbReference>
<dbReference type="Proteomes" id="UP000024635">
    <property type="component" value="Unassembled WGS sequence"/>
</dbReference>
<organism evidence="2 3">
    <name type="scientific">Ancylostoma ceylanicum</name>
    <dbReference type="NCBI Taxonomy" id="53326"/>
    <lineage>
        <taxon>Eukaryota</taxon>
        <taxon>Metazoa</taxon>
        <taxon>Ecdysozoa</taxon>
        <taxon>Nematoda</taxon>
        <taxon>Chromadorea</taxon>
        <taxon>Rhabditida</taxon>
        <taxon>Rhabditina</taxon>
        <taxon>Rhabditomorpha</taxon>
        <taxon>Strongyloidea</taxon>
        <taxon>Ancylostomatidae</taxon>
        <taxon>Ancylostomatinae</taxon>
        <taxon>Ancylostoma</taxon>
    </lineage>
</organism>
<gene>
    <name evidence="2" type="primary">Acey_s0211.g2216</name>
    <name evidence="2" type="ORF">Y032_0211g2216</name>
</gene>
<dbReference type="AlphaFoldDB" id="A0A016SKE8"/>